<dbReference type="Proteomes" id="UP001345219">
    <property type="component" value="Chromosome 3"/>
</dbReference>
<evidence type="ECO:0008006" key="4">
    <source>
        <dbReference type="Google" id="ProtNLM"/>
    </source>
</evidence>
<protein>
    <recommendedName>
        <fullName evidence="4">Maternal effect embryo arrest protein</fullName>
    </recommendedName>
</protein>
<feature type="compositionally biased region" description="Polar residues" evidence="1">
    <location>
        <begin position="579"/>
        <end position="591"/>
    </location>
</feature>
<reference evidence="2 3" key="1">
    <citation type="journal article" date="2023" name="Hortic Res">
        <title>Pangenome of water caltrop reveals structural variations and asymmetric subgenome divergence after allopolyploidization.</title>
        <authorList>
            <person name="Zhang X."/>
            <person name="Chen Y."/>
            <person name="Wang L."/>
            <person name="Yuan Y."/>
            <person name="Fang M."/>
            <person name="Shi L."/>
            <person name="Lu R."/>
            <person name="Comes H.P."/>
            <person name="Ma Y."/>
            <person name="Chen Y."/>
            <person name="Huang G."/>
            <person name="Zhou Y."/>
            <person name="Zheng Z."/>
            <person name="Qiu Y."/>
        </authorList>
    </citation>
    <scope>NUCLEOTIDE SEQUENCE [LARGE SCALE GENOMIC DNA]</scope>
    <source>
        <tissue evidence="2">Roots</tissue>
    </source>
</reference>
<gene>
    <name evidence="2" type="ORF">SAY87_003457</name>
</gene>
<comment type="caution">
    <text evidence="2">The sequence shown here is derived from an EMBL/GenBank/DDBJ whole genome shotgun (WGS) entry which is preliminary data.</text>
</comment>
<evidence type="ECO:0000256" key="1">
    <source>
        <dbReference type="SAM" id="MobiDB-lite"/>
    </source>
</evidence>
<dbReference type="PANTHER" id="PTHR35480">
    <property type="entry name" value="MATERNAL EFFECT EMBRYO ARREST 22"/>
    <property type="match status" value="1"/>
</dbReference>
<organism evidence="2 3">
    <name type="scientific">Trapa incisa</name>
    <dbReference type="NCBI Taxonomy" id="236973"/>
    <lineage>
        <taxon>Eukaryota</taxon>
        <taxon>Viridiplantae</taxon>
        <taxon>Streptophyta</taxon>
        <taxon>Embryophyta</taxon>
        <taxon>Tracheophyta</taxon>
        <taxon>Spermatophyta</taxon>
        <taxon>Magnoliopsida</taxon>
        <taxon>eudicotyledons</taxon>
        <taxon>Gunneridae</taxon>
        <taxon>Pentapetalae</taxon>
        <taxon>rosids</taxon>
        <taxon>malvids</taxon>
        <taxon>Myrtales</taxon>
        <taxon>Lythraceae</taxon>
        <taxon>Trapa</taxon>
    </lineage>
</organism>
<dbReference type="EMBL" id="JAXIOK010000006">
    <property type="protein sequence ID" value="KAK4768316.1"/>
    <property type="molecule type" value="Genomic_DNA"/>
</dbReference>
<feature type="region of interest" description="Disordered" evidence="1">
    <location>
        <begin position="568"/>
        <end position="591"/>
    </location>
</feature>
<sequence>MSEQVRLSPPPSPPPCDSQAEDEEWKGKCAEFQVEYSKLKANIRPLRKAVKLYEQQIRKVEADNLEIKRAFEQERALVEKEVKERESALRVSLENEISSLKAEISSLQQSVGCASNEGNEKVSVLEAKLAKGEREIKHLKDLLNKEKAKRDSEKKNAESENRRANEAWKIIAGERSKVDEEKKIRERENEENKLLVDALKKEVDEIRRKLALETSKLIETNKQLQIERQQLIKERERADVEKVRAHELREFVEVNEKKLAAEKCRADNLSRQVEESSKVIEKLQKEVANLSKDMEAEASNAMHHQAALEAAKQLLEAEKPNLFNEVEKAESEMRKAGKETMIVKRCKKRALEENFCGEQLHAQLNEVKQQRNLELQQQWEQSSKEQTGVQTGCSDAGNYSDDAALNILKEQLKFQKITADHAKEVADLERFRHDILLQEVQRFKLDFLQIFHRLDMLDGYFHSSPGRLYEPKENENTEMQSWRKKICSFQSSSNELMNPYTASVGDLTCRGSSVDFISGTNSKLDLSHEGSFRKKLKCSDINSTLASFSDRGLVGSQDMGDINVSTPRPSGPLGDHLNRPTSVSSPLEGNNRITSYENAPVVAENNAVSTLAIESDGLDQHGQKMKRLIDVVESVDSVCLKSQNLLTQKEEKLTSNDMLMGQMEIPVHDRGYIAENDPQTQQTLRSKMSTHDEKFGTEIIGRDCPQKNQHSEIQAPLVACGQSSDRVHSSVLEEGEDQKDPFLDDIMEDCFPVGGDFMKLLELDNPADEQLCQLAIERPLSPTLPELNMDNIKGTVFDMVEGTPQGVCCQVENLSPGVDAGFNNMEVDSSKSSSNFSENERAVFHNQQKNQHILFPRYFIGSDMEDLESISRIFCAIKSCIGCSSSCISNTGWSLKNILVKLITEEHLVAKDKACALFSILLLQISVTRTWSLSLNKDTISCIDSLIEDIRNIISDEEGRNFLTQIGGLDELLNLIEDFLVDRKLICSEISTEELITADRRTSLLLEGVEVLLSLGPASANLLVAGSVVFAAICAATDQIGRIYEASYRIFYACGSDSSLALTMLHVFAHISGGKYLTMRSHSLVMAVSRSLVLFLEGGSNSQDSVCNFSHEEIAAECTLCTQCPFSEKALPMDMVIQSLLEVLRCTVISGKDQNEFDDRDDKNYSMNDAKSHKPIGVHLYCDLILLVELVAINLGWEWTKTKILPGLLKVLESYLQERSAAAIIVLLGQLGRLGSNSSGYYDASVERLRCSLYSLFCQACNSKLAFPTHSAIVKALLFVLPLSFEEVLVNTAALPEAASINVPVQAIRRWFSCLSQGQKARMCTSLRPTLADGGYGSSPA</sequence>
<proteinExistence type="predicted"/>
<evidence type="ECO:0000313" key="2">
    <source>
        <dbReference type="EMBL" id="KAK4768316.1"/>
    </source>
</evidence>
<feature type="region of interest" description="Disordered" evidence="1">
    <location>
        <begin position="1"/>
        <end position="23"/>
    </location>
</feature>
<keyword evidence="3" id="KW-1185">Reference proteome</keyword>
<name>A0AAN7QHQ2_9MYRT</name>
<evidence type="ECO:0000313" key="3">
    <source>
        <dbReference type="Proteomes" id="UP001345219"/>
    </source>
</evidence>
<feature type="region of interest" description="Disordered" evidence="1">
    <location>
        <begin position="144"/>
        <end position="163"/>
    </location>
</feature>
<dbReference type="PANTHER" id="PTHR35480:SF1">
    <property type="entry name" value="MATERNAL EFFECT EMBRYO ARREST 22"/>
    <property type="match status" value="1"/>
</dbReference>
<accession>A0AAN7QHQ2</accession>